<dbReference type="AlphaFoldDB" id="A0AAV7JGI5"/>
<name>A0AAV7JGI5_9METZ</name>
<protein>
    <submittedName>
        <fullName evidence="1">Uncharacterized protein</fullName>
    </submittedName>
</protein>
<gene>
    <name evidence="1" type="ORF">LOD99_8717</name>
</gene>
<evidence type="ECO:0000313" key="1">
    <source>
        <dbReference type="EMBL" id="KAI6647540.1"/>
    </source>
</evidence>
<keyword evidence="2" id="KW-1185">Reference proteome</keyword>
<reference evidence="1 2" key="1">
    <citation type="journal article" date="2023" name="BMC Biol.">
        <title>The compact genome of the sponge Oopsacas minuta (Hexactinellida) is lacking key metazoan core genes.</title>
        <authorList>
            <person name="Santini S."/>
            <person name="Schenkelaars Q."/>
            <person name="Jourda C."/>
            <person name="Duchesne M."/>
            <person name="Belahbib H."/>
            <person name="Rocher C."/>
            <person name="Selva M."/>
            <person name="Riesgo A."/>
            <person name="Vervoort M."/>
            <person name="Leys S.P."/>
            <person name="Kodjabachian L."/>
            <person name="Le Bivic A."/>
            <person name="Borchiellini C."/>
            <person name="Claverie J.M."/>
            <person name="Renard E."/>
        </authorList>
    </citation>
    <scope>NUCLEOTIDE SEQUENCE [LARGE SCALE GENOMIC DNA]</scope>
    <source>
        <strain evidence="1">SPO-2</strain>
    </source>
</reference>
<accession>A0AAV7JGI5</accession>
<sequence length="398" mass="46003">WLEAKRGKFQICDWQTLAKIWYLEKERTSEEMDATSIFKKGLSKAFPNLQEVKNMSIKEGTLYKTRVFEAPKELCDEVYKFVKNPRTPTIPFEYAVVYPANATPTLLEPYPQNNQFAPTMFPIGPNNNQVFDVSFPHIAPKREQAFQPQVHPTYPHNIPINQQQQIPFRIFPRPVQQVYPSQIINQQTTDVAQPEYTLHSISQQILNGNMVPGNAVYALRDPDQVVPENSFSPESTSFYSQVETEPNTQQYAPHGQCGIEDCVDIPCKPSPGSDHHPMVPSPHVHQFEENVPSNMYSSSSSYTERSPIGHLENPLIEQKDVEHTYQQVQEQSLIMSEYFGELRMIAILYIICVDHLIYDHVHDHFSDHFSEIINTSYREILYYLHPSSPRPCEIYRLL</sequence>
<comment type="caution">
    <text evidence="1">The sequence shown here is derived from an EMBL/GenBank/DDBJ whole genome shotgun (WGS) entry which is preliminary data.</text>
</comment>
<evidence type="ECO:0000313" key="2">
    <source>
        <dbReference type="Proteomes" id="UP001165289"/>
    </source>
</evidence>
<proteinExistence type="predicted"/>
<dbReference type="Proteomes" id="UP001165289">
    <property type="component" value="Unassembled WGS sequence"/>
</dbReference>
<feature type="non-terminal residue" evidence="1">
    <location>
        <position position="1"/>
    </location>
</feature>
<dbReference type="EMBL" id="JAKMXF010000341">
    <property type="protein sequence ID" value="KAI6647540.1"/>
    <property type="molecule type" value="Genomic_DNA"/>
</dbReference>
<organism evidence="1 2">
    <name type="scientific">Oopsacas minuta</name>
    <dbReference type="NCBI Taxonomy" id="111878"/>
    <lineage>
        <taxon>Eukaryota</taxon>
        <taxon>Metazoa</taxon>
        <taxon>Porifera</taxon>
        <taxon>Hexactinellida</taxon>
        <taxon>Hexasterophora</taxon>
        <taxon>Lyssacinosida</taxon>
        <taxon>Leucopsacidae</taxon>
        <taxon>Oopsacas</taxon>
    </lineage>
</organism>